<comment type="caution">
    <text evidence="10">The sequence shown here is derived from an EMBL/GenBank/DDBJ whole genome shotgun (WGS) entry which is preliminary data.</text>
</comment>
<dbReference type="InterPro" id="IPR003764">
    <property type="entry name" value="GlcNAc_6-P_deAcase"/>
</dbReference>
<dbReference type="NCBIfam" id="TIGR00221">
    <property type="entry name" value="nagA"/>
    <property type="match status" value="1"/>
</dbReference>
<dbReference type="SUPFAM" id="SSF51338">
    <property type="entry name" value="Composite domain of metallo-dependent hydrolases"/>
    <property type="match status" value="1"/>
</dbReference>
<feature type="binding site" evidence="7">
    <location>
        <position position="226"/>
    </location>
    <ligand>
        <name>substrate</name>
    </ligand>
</feature>
<name>E8M474_PHOS4</name>
<feature type="binding site" evidence="8">
    <location>
        <position position="215"/>
    </location>
    <ligand>
        <name>Zn(2+)</name>
        <dbReference type="ChEBI" id="CHEBI:29105"/>
    </ligand>
</feature>
<dbReference type="Pfam" id="PF01979">
    <property type="entry name" value="Amidohydro_1"/>
    <property type="match status" value="1"/>
</dbReference>
<evidence type="ECO:0000256" key="4">
    <source>
        <dbReference type="ARBA" id="ARBA00023277"/>
    </source>
</evidence>
<comment type="similarity">
    <text evidence="1 5">Belongs to the metallo-dependent hydrolases superfamily. NagA family.</text>
</comment>
<dbReference type="SUPFAM" id="SSF51556">
    <property type="entry name" value="Metallo-dependent hydrolases"/>
    <property type="match status" value="1"/>
</dbReference>
<keyword evidence="4 5" id="KW-0119">Carbohydrate metabolism</keyword>
<feature type="active site" description="Proton donor/acceptor" evidence="6">
    <location>
        <position position="273"/>
    </location>
</feature>
<dbReference type="CDD" id="cd00854">
    <property type="entry name" value="NagA"/>
    <property type="match status" value="1"/>
</dbReference>
<evidence type="ECO:0000256" key="2">
    <source>
        <dbReference type="ARBA" id="ARBA00022723"/>
    </source>
</evidence>
<feature type="binding site" evidence="7">
    <location>
        <position position="250"/>
    </location>
    <ligand>
        <name>substrate</name>
    </ligand>
</feature>
<dbReference type="PIRSF" id="PIRSF038994">
    <property type="entry name" value="NagA"/>
    <property type="match status" value="1"/>
</dbReference>
<dbReference type="InterPro" id="IPR011059">
    <property type="entry name" value="Metal-dep_hydrolase_composite"/>
</dbReference>
<proteinExistence type="inferred from homology"/>
<dbReference type="InterPro" id="IPR032466">
    <property type="entry name" value="Metal_Hydrolase"/>
</dbReference>
<organism evidence="10 11">
    <name type="scientific">Vibrio sinaloensis DSM 21326</name>
    <dbReference type="NCBI Taxonomy" id="945550"/>
    <lineage>
        <taxon>Bacteria</taxon>
        <taxon>Pseudomonadati</taxon>
        <taxon>Pseudomonadota</taxon>
        <taxon>Gammaproteobacteria</taxon>
        <taxon>Vibrionales</taxon>
        <taxon>Vibrionaceae</taxon>
        <taxon>Vibrio</taxon>
        <taxon>Vibrio oreintalis group</taxon>
    </lineage>
</organism>
<feature type="binding site" evidence="7">
    <location>
        <position position="141"/>
    </location>
    <ligand>
        <name>substrate</name>
    </ligand>
</feature>
<dbReference type="Gene3D" id="3.20.20.140">
    <property type="entry name" value="Metal-dependent hydrolases"/>
    <property type="match status" value="1"/>
</dbReference>
<dbReference type="RefSeq" id="WP_008075014.1">
    <property type="nucleotide sequence ID" value="NZ_AEVT01000031.1"/>
</dbReference>
<feature type="domain" description="Amidohydrolase-related" evidence="9">
    <location>
        <begin position="52"/>
        <end position="373"/>
    </location>
</feature>
<accession>E8M474</accession>
<dbReference type="OrthoDB" id="9776488at2"/>
<dbReference type="GO" id="GO:0046872">
    <property type="term" value="F:metal ion binding"/>
    <property type="evidence" value="ECO:0007669"/>
    <property type="project" value="UniProtKB-KW"/>
</dbReference>
<dbReference type="Gene3D" id="2.30.40.10">
    <property type="entry name" value="Urease, subunit C, domain 1"/>
    <property type="match status" value="1"/>
</dbReference>
<evidence type="ECO:0000256" key="8">
    <source>
        <dbReference type="PIRSR" id="PIRSR038994-3"/>
    </source>
</evidence>
<dbReference type="InterPro" id="IPR006680">
    <property type="entry name" value="Amidohydro-rel"/>
</dbReference>
<dbReference type="GO" id="GO:0008448">
    <property type="term" value="F:N-acetylglucosamine-6-phosphate deacetylase activity"/>
    <property type="evidence" value="ECO:0007669"/>
    <property type="project" value="InterPro"/>
</dbReference>
<dbReference type="GeneID" id="95568433"/>
<keyword evidence="3 5" id="KW-0378">Hydrolase</keyword>
<dbReference type="PANTHER" id="PTHR11113:SF14">
    <property type="entry name" value="N-ACETYLGLUCOSAMINE-6-PHOSPHATE DEACETYLASE"/>
    <property type="match status" value="1"/>
</dbReference>
<sequence>MTLHAISAPRLFDGVRYHNNAALVWQGSQIKQVLPIEQLPESIPCQHYTDSIICPGFIDIQVNGGGGIMLNSDTSPAAMQTICEAHRQFGTAYLLPTLISATPSQLAKALQATEQALNDNIAGVLGVHLEGPWLNPKKKGAHDASLFYAPEIESLEGLPWLKQGKVLVTCAAELMDTNVLRWLDQQGVILSCGHSNAQFDQLTEQKMASVSGFTHLYNAMSPFEGRSPGTVGRALLTDHAWCSVITDGIHVHPQSVLLAHRIKPEGKLLIVTDAMASVGSVDNKFELDGQTIELIDGKLVNNEGSLAGAHIGMDESVANVIRWGIEESEAIKMASTYPAQAMRCDDLGQLTPGYRAAATVLSNAYQSQAVLVDGIVY</sequence>
<evidence type="ECO:0000256" key="5">
    <source>
        <dbReference type="PIRNR" id="PIRNR038994"/>
    </source>
</evidence>
<comment type="cofactor">
    <cofactor evidence="8">
        <name>a divalent metal cation</name>
        <dbReference type="ChEBI" id="CHEBI:60240"/>
    </cofactor>
    <text evidence="8">Binds 1 divalent metal cation per subunit.</text>
</comment>
<keyword evidence="2 8" id="KW-0479">Metal-binding</keyword>
<dbReference type="GO" id="GO:0006046">
    <property type="term" value="P:N-acetylglucosamine catabolic process"/>
    <property type="evidence" value="ECO:0007669"/>
    <property type="project" value="TreeGrafter"/>
</dbReference>
<feature type="binding site" evidence="8">
    <location>
        <position position="194"/>
    </location>
    <ligand>
        <name>Zn(2+)</name>
        <dbReference type="ChEBI" id="CHEBI:29105"/>
    </ligand>
</feature>
<dbReference type="eggNOG" id="COG1820">
    <property type="taxonomic scope" value="Bacteria"/>
</dbReference>
<evidence type="ECO:0000313" key="11">
    <source>
        <dbReference type="Proteomes" id="UP000006228"/>
    </source>
</evidence>
<dbReference type="AlphaFoldDB" id="E8M474"/>
<feature type="binding site" evidence="7">
    <location>
        <begin position="306"/>
        <end position="308"/>
    </location>
    <ligand>
        <name>substrate</name>
    </ligand>
</feature>
<evidence type="ECO:0000259" key="9">
    <source>
        <dbReference type="Pfam" id="PF01979"/>
    </source>
</evidence>
<dbReference type="Proteomes" id="UP000006228">
    <property type="component" value="Unassembled WGS sequence"/>
</dbReference>
<gene>
    <name evidence="10" type="ORF">VISI1226_06308</name>
</gene>
<evidence type="ECO:0000256" key="6">
    <source>
        <dbReference type="PIRSR" id="PIRSR038994-1"/>
    </source>
</evidence>
<feature type="binding site" evidence="8">
    <location>
        <position position="130"/>
    </location>
    <ligand>
        <name>Zn(2+)</name>
        <dbReference type="ChEBI" id="CHEBI:29105"/>
    </ligand>
</feature>
<dbReference type="PANTHER" id="PTHR11113">
    <property type="entry name" value="N-ACETYLGLUCOSAMINE-6-PHOSPHATE DEACETYLASE"/>
    <property type="match status" value="1"/>
</dbReference>
<evidence type="ECO:0000256" key="3">
    <source>
        <dbReference type="ARBA" id="ARBA00022801"/>
    </source>
</evidence>
<evidence type="ECO:0000313" key="10">
    <source>
        <dbReference type="EMBL" id="EGA71112.1"/>
    </source>
</evidence>
<evidence type="ECO:0000256" key="7">
    <source>
        <dbReference type="PIRSR" id="PIRSR038994-2"/>
    </source>
</evidence>
<dbReference type="EMBL" id="AEVT01000031">
    <property type="protein sequence ID" value="EGA71112.1"/>
    <property type="molecule type" value="Genomic_DNA"/>
</dbReference>
<reference evidence="10 11" key="1">
    <citation type="journal article" date="2012" name="Int. J. Syst. Evol. Microbiol.">
        <title>Vibrio caribbeanicus sp. nov., isolated from the marine sponge Scleritoderma cyanea.</title>
        <authorList>
            <person name="Hoffmann M."/>
            <person name="Monday S.R."/>
            <person name="Allard M.W."/>
            <person name="Strain E.A."/>
            <person name="Whittaker P."/>
            <person name="Naum M."/>
            <person name="McCarthy P.J."/>
            <person name="Lopez J.V."/>
            <person name="Fischer M."/>
            <person name="Brown E.W."/>
        </authorList>
    </citation>
    <scope>NUCLEOTIDE SEQUENCE [LARGE SCALE GENOMIC DNA]</scope>
    <source>
        <strain evidence="11">DSMZ 21326</strain>
    </source>
</reference>
<feature type="binding site" evidence="7">
    <location>
        <begin position="218"/>
        <end position="219"/>
    </location>
    <ligand>
        <name>substrate</name>
    </ligand>
</feature>
<protein>
    <submittedName>
        <fullName evidence="10">N-acetylglucosamine-6-phosphate deacetylase</fullName>
    </submittedName>
</protein>
<evidence type="ECO:0000256" key="1">
    <source>
        <dbReference type="ARBA" id="ARBA00010716"/>
    </source>
</evidence>